<protein>
    <recommendedName>
        <fullName evidence="2">Secretion system C-terminal sorting domain-containing protein</fullName>
    </recommendedName>
</protein>
<feature type="signal peptide" evidence="1">
    <location>
        <begin position="1"/>
        <end position="20"/>
    </location>
</feature>
<dbReference type="NCBIfam" id="TIGR04183">
    <property type="entry name" value="Por_Secre_tail"/>
    <property type="match status" value="1"/>
</dbReference>
<dbReference type="Pfam" id="PF18962">
    <property type="entry name" value="Por_Secre_tail"/>
    <property type="match status" value="1"/>
</dbReference>
<evidence type="ECO:0000313" key="4">
    <source>
        <dbReference type="Proteomes" id="UP000249873"/>
    </source>
</evidence>
<dbReference type="EMBL" id="CP029480">
    <property type="protein sequence ID" value="AWV99551.1"/>
    <property type="molecule type" value="Genomic_DNA"/>
</dbReference>
<gene>
    <name evidence="3" type="ORF">DJ013_15800</name>
</gene>
<name>A0A2Z4GEI6_9BACT</name>
<evidence type="ECO:0000256" key="1">
    <source>
        <dbReference type="SAM" id="SignalP"/>
    </source>
</evidence>
<keyword evidence="1" id="KW-0732">Signal</keyword>
<keyword evidence="4" id="KW-1185">Reference proteome</keyword>
<organism evidence="3 4">
    <name type="scientific">Arcticibacterium luteifluviistationis</name>
    <dbReference type="NCBI Taxonomy" id="1784714"/>
    <lineage>
        <taxon>Bacteria</taxon>
        <taxon>Pseudomonadati</taxon>
        <taxon>Bacteroidota</taxon>
        <taxon>Cytophagia</taxon>
        <taxon>Cytophagales</taxon>
        <taxon>Leadbetterellaceae</taxon>
        <taxon>Arcticibacterium</taxon>
    </lineage>
</organism>
<feature type="chain" id="PRO_5016321308" description="Secretion system C-terminal sorting domain-containing protein" evidence="1">
    <location>
        <begin position="21"/>
        <end position="1874"/>
    </location>
</feature>
<dbReference type="KEGG" id="als:DJ013_15800"/>
<dbReference type="InterPro" id="IPR026444">
    <property type="entry name" value="Secre_tail"/>
</dbReference>
<dbReference type="Proteomes" id="UP000249873">
    <property type="component" value="Chromosome"/>
</dbReference>
<dbReference type="RefSeq" id="WP_111372919.1">
    <property type="nucleotide sequence ID" value="NZ_CP029480.1"/>
</dbReference>
<proteinExistence type="predicted"/>
<accession>A0A2Z4GEI6</accession>
<feature type="domain" description="Secretion system C-terminal sorting" evidence="2">
    <location>
        <begin position="1802"/>
        <end position="1872"/>
    </location>
</feature>
<dbReference type="InterPro" id="IPR013783">
    <property type="entry name" value="Ig-like_fold"/>
</dbReference>
<evidence type="ECO:0000313" key="3">
    <source>
        <dbReference type="EMBL" id="AWV99551.1"/>
    </source>
</evidence>
<sequence length="1874" mass="208344">MRTLLLSALFLLCQIGFSQSISSNSPICNSGADTLKLAASGGSSYLWIGPNGFFSNDQNPIIPNVSKDNQGIYKVVIDGGLSFTTFVEIGREELVFSRLTYFVSGATINLNPNYSTPTTTFKWEGPEGFESTEKSPRVTNFTKENLGEYSFVVTDMFGCQTKYKELVTVENEDCPYKVYGYLKSINDSTAYWGGTDSLSFCSNSYVTIGINKSSLVLDEDVEIWWYKNDTLISEKSWEFNNSSAGSFSFKIRSGDCEYTSKKVKVKQALQNTVYVQSSTSSKGQTTICENGGEGFLSLSRGTFFANERSYLWKRNGQELVGETGKAIEVNEQGNYSVLLKEDGCVSESEPFNVKLGLTPDYSYYFNNFQGKKVVEDCFDADQDYVLSLTGAYSDYSITDNKENKYKAGEQVNSGSYFLKLTQGACTVYDTLILKESSTFDLPLVLDKSANCGNGIGISSPISPMLKYANYFLLYDDRKVLNTNAINIAGNGRFRIYYDDPSKSCIGKTEEVTFPFESNDTQEIAGEKDVEICSGEYYSLALVEKNPDFFKKWKKDGVIIKETKLPYLTVNEPGLYWAEVEGPGNCIQFSDTIKISLKQIPSIALTETCLPGGLGSNLETVLSDSNVEVSYRWYRDGEKLNHDDETSIDALKSGSYSLLAKVDECYLPTESVDIGPSLPSSFSYCRNDTVSIKPSGSIANNIEWLSPLGAVIGSGDSLVIFNATSQDNGYYMLKSKSPAGCKYESDFSIEIKDPIAFDVPPVLEVALGELIIPNPTYPPLSDSTEVPSFYYYNKVESDVGPLFFKSLTATESVITVPADSTSVGLYRIMAVGAYGCRTEKYFEVKMRESNFMRLEELAQSDLCPNTEIKIPMTSNMNLPTGENFTVRMYSGDRKDSLTAIVSNDTARIAYIPPSFFKQYSSVKGIFFELSVSDGSIEPYRSKLYRFTGQYNQFLDSFEKPFCDSIRFEVLSKSNDQDLSFKWYKNDELIEGANSSSFTTSDKGSYDVIAVNASSKTCAAGNIRSFNANDFLGGINKPIISYDQEASCDFGISKLEVSNYSSDVKYSWSKNSLVLPNENNPVLNVLEDGEYSVQVKLRDCESMSEPFNFKRTKIISAQLLIDNKKGSAASNGYFDYLKTIQLCQQTSFKLRLGSEDDNAVYSGVKWYLDNILIEGRNLVQTFEEEGVYRATGQRGYCSVVSSAVEVSYVDTIKTKLRQFGSEKVSFNLSGYVNFNTNALLNNGLFNRVSGLDWYKNNDQLYAGRGFNPSSFNGDIYPQSGGAYFVKGEVITHDGKVCPIVSDTVKLFNLELDGNEFVRVDTSNISLCGETFYEIDLSLYRALSILWYKNGVLLSNNESSLEVSESASYEAVYDVKDKGLYKKVFNVEIAENPEIRFSSQKLPEGIFQECIPDDFYLTLAESFSRLNEYQWYKDDVPLGVQNAALKLSDNGVYKLKGLQSGCEGFSNSLTVNFKNSSDLNLGESNQYLCNGESVELKNLNDDDGPYLWLKEGQILSFLATKTLKVEAEGNYAGLLEGNSCLIASDEVYIENLNIVDTLYYNPIDSVFCPGTSVMLTAEEQEGLNYRFVQNETTVYSGSNTAYEVKESGLYKVFYEKGNCSIASKAFLTRKDFEREVLFESKSFCEGSLTQLYFEEERAGLSYEWYKDNELLLNNAPLLTVDETGAYFARIVSNNCSSFSDTIQVKNHEESTAKITGTSTIAYGDSAEISIEILGDAGPWQVTLSDGSALSIENSPFQYSVSPVQTTEYTITALTDECGAGIFEGTATVNLIILGSEINGIENLNIYPNPTDTYIFVDYSSEESPLPILTSMDGKNVSFSYDFSNGKMRIDLSRVAGGTYLLSLEEKGLRTVKKVIKR</sequence>
<reference evidence="3 4" key="1">
    <citation type="submission" date="2018-05" db="EMBL/GenBank/DDBJ databases">
        <title>Complete genome sequence of Arcticibacterium luteifluviistationis SM1504T, a cytophagaceae bacterium isolated from Arctic surface seawater.</title>
        <authorList>
            <person name="Li Y."/>
            <person name="Qin Q.-L."/>
        </authorList>
    </citation>
    <scope>NUCLEOTIDE SEQUENCE [LARGE SCALE GENOMIC DNA]</scope>
    <source>
        <strain evidence="3 4">SM1504</strain>
    </source>
</reference>
<dbReference type="OrthoDB" id="9805017at2"/>
<dbReference type="Gene3D" id="2.60.40.10">
    <property type="entry name" value="Immunoglobulins"/>
    <property type="match status" value="2"/>
</dbReference>
<evidence type="ECO:0000259" key="2">
    <source>
        <dbReference type="Pfam" id="PF18962"/>
    </source>
</evidence>